<feature type="domain" description="Ubiquitin-like" evidence="1">
    <location>
        <begin position="70"/>
        <end position="139"/>
    </location>
</feature>
<dbReference type="Pfam" id="PF00240">
    <property type="entry name" value="ubiquitin"/>
    <property type="match status" value="1"/>
</dbReference>
<organism evidence="2">
    <name type="scientific">Anthurium amnicola</name>
    <dbReference type="NCBI Taxonomy" id="1678845"/>
    <lineage>
        <taxon>Eukaryota</taxon>
        <taxon>Viridiplantae</taxon>
        <taxon>Streptophyta</taxon>
        <taxon>Embryophyta</taxon>
        <taxon>Tracheophyta</taxon>
        <taxon>Spermatophyta</taxon>
        <taxon>Magnoliopsida</taxon>
        <taxon>Liliopsida</taxon>
        <taxon>Araceae</taxon>
        <taxon>Pothoideae</taxon>
        <taxon>Potheae</taxon>
        <taxon>Anthurium</taxon>
    </lineage>
</organism>
<dbReference type="EMBL" id="GDJX01017826">
    <property type="protein sequence ID" value="JAT50110.1"/>
    <property type="molecule type" value="Transcribed_RNA"/>
</dbReference>
<accession>A0A1D1Y659</accession>
<sequence>MMRARTTAAPVFSPVKEKPYVVADTTKISSPAGGGSPQPEEVEWEVRPGGMLVQKRCSAGGDPSAAASAAVVRVRVAHGVARHEVSVSSQATFGELKKHLAGETGLQPAEQRLIYKGKERENSEYLDTCGVKNRSKVVLAEDPASVERRCIERQRMAKIENVNRAISDASMEIDKLADQVGGLS</sequence>
<dbReference type="PANTHER" id="PTHR12329:SF17">
    <property type="entry name" value="OS04G0619900 PROTEIN"/>
    <property type="match status" value="1"/>
</dbReference>
<proteinExistence type="predicted"/>
<gene>
    <name evidence="2" type="primary">BAG3</name>
    <name evidence="2" type="ORF">g.111667</name>
</gene>
<dbReference type="GO" id="GO:0000774">
    <property type="term" value="F:adenyl-nucleotide exchange factor activity"/>
    <property type="evidence" value="ECO:0007669"/>
    <property type="project" value="TreeGrafter"/>
</dbReference>
<dbReference type="GO" id="GO:0005737">
    <property type="term" value="C:cytoplasm"/>
    <property type="evidence" value="ECO:0007669"/>
    <property type="project" value="TreeGrafter"/>
</dbReference>
<dbReference type="InterPro" id="IPR029071">
    <property type="entry name" value="Ubiquitin-like_domsf"/>
</dbReference>
<evidence type="ECO:0000259" key="1">
    <source>
        <dbReference type="PROSITE" id="PS50053"/>
    </source>
</evidence>
<dbReference type="GO" id="GO:0051087">
    <property type="term" value="F:protein-folding chaperone binding"/>
    <property type="evidence" value="ECO:0007669"/>
    <property type="project" value="InterPro"/>
</dbReference>
<dbReference type="Gene3D" id="3.10.20.90">
    <property type="entry name" value="Phosphatidylinositol 3-kinase Catalytic Subunit, Chain A, domain 1"/>
    <property type="match status" value="1"/>
</dbReference>
<evidence type="ECO:0000313" key="2">
    <source>
        <dbReference type="EMBL" id="JAT50110.1"/>
    </source>
</evidence>
<dbReference type="InterPro" id="IPR039773">
    <property type="entry name" value="BAG_chaperone_regulator"/>
</dbReference>
<dbReference type="PROSITE" id="PS50053">
    <property type="entry name" value="UBIQUITIN_2"/>
    <property type="match status" value="1"/>
</dbReference>
<dbReference type="SUPFAM" id="SSF54236">
    <property type="entry name" value="Ubiquitin-like"/>
    <property type="match status" value="1"/>
</dbReference>
<dbReference type="GO" id="GO:0050821">
    <property type="term" value="P:protein stabilization"/>
    <property type="evidence" value="ECO:0007669"/>
    <property type="project" value="TreeGrafter"/>
</dbReference>
<reference evidence="2" key="1">
    <citation type="submission" date="2015-07" db="EMBL/GenBank/DDBJ databases">
        <title>Transcriptome Assembly of Anthurium amnicola.</title>
        <authorList>
            <person name="Suzuki J."/>
        </authorList>
    </citation>
    <scope>NUCLEOTIDE SEQUENCE</scope>
</reference>
<dbReference type="PANTHER" id="PTHR12329">
    <property type="entry name" value="BCL2-ASSOCIATED ATHANOGENE"/>
    <property type="match status" value="1"/>
</dbReference>
<name>A0A1D1Y659_9ARAE</name>
<dbReference type="SMART" id="SM00213">
    <property type="entry name" value="UBQ"/>
    <property type="match status" value="1"/>
</dbReference>
<dbReference type="InterPro" id="IPR000626">
    <property type="entry name" value="Ubiquitin-like_dom"/>
</dbReference>
<dbReference type="AlphaFoldDB" id="A0A1D1Y659"/>
<protein>
    <submittedName>
        <fullName evidence="2">BAG family molecular chaperone regulator 3</fullName>
    </submittedName>
</protein>